<protein>
    <submittedName>
        <fullName evidence="11">Cyclic AMP-dependent transcription factor ATF-2-like</fullName>
    </submittedName>
</protein>
<dbReference type="PROSITE" id="PS00028">
    <property type="entry name" value="ZINC_FINGER_C2H2_1"/>
    <property type="match status" value="1"/>
</dbReference>
<feature type="region of interest" description="Disordered" evidence="7">
    <location>
        <begin position="272"/>
        <end position="291"/>
    </location>
</feature>
<name>A0ABM1T099_LIMPO</name>
<dbReference type="PANTHER" id="PTHR19304">
    <property type="entry name" value="CYCLIC-AMP RESPONSE ELEMENT BINDING PROTEIN"/>
    <property type="match status" value="1"/>
</dbReference>
<accession>A0ABM1T099</accession>
<proteinExistence type="predicted"/>
<dbReference type="SMART" id="SM00338">
    <property type="entry name" value="BRLZ"/>
    <property type="match status" value="1"/>
</dbReference>
<keyword evidence="10" id="KW-1185">Reference proteome</keyword>
<evidence type="ECO:0000256" key="1">
    <source>
        <dbReference type="ARBA" id="ARBA00004123"/>
    </source>
</evidence>
<dbReference type="SUPFAM" id="SSF57667">
    <property type="entry name" value="beta-beta-alpha zinc fingers"/>
    <property type="match status" value="1"/>
</dbReference>
<dbReference type="Pfam" id="PF00170">
    <property type="entry name" value="bZIP_1"/>
    <property type="match status" value="1"/>
</dbReference>
<feature type="domain" description="BZIP" evidence="9">
    <location>
        <begin position="289"/>
        <end position="352"/>
    </location>
</feature>
<evidence type="ECO:0000256" key="2">
    <source>
        <dbReference type="ARBA" id="ARBA00023015"/>
    </source>
</evidence>
<evidence type="ECO:0000256" key="3">
    <source>
        <dbReference type="ARBA" id="ARBA00023163"/>
    </source>
</evidence>
<dbReference type="Proteomes" id="UP000694941">
    <property type="component" value="Unplaced"/>
</dbReference>
<reference evidence="11" key="1">
    <citation type="submission" date="2025-08" db="UniProtKB">
        <authorList>
            <consortium name="RefSeq"/>
        </authorList>
    </citation>
    <scope>IDENTIFICATION</scope>
    <source>
        <tissue evidence="11">Muscle</tissue>
    </source>
</reference>
<dbReference type="InterPro" id="IPR051027">
    <property type="entry name" value="bZIP_transcription_factors"/>
</dbReference>
<dbReference type="InterPro" id="IPR046347">
    <property type="entry name" value="bZIP_sf"/>
</dbReference>
<evidence type="ECO:0000256" key="5">
    <source>
        <dbReference type="PROSITE-ProRule" id="PRU00042"/>
    </source>
</evidence>
<evidence type="ECO:0000256" key="7">
    <source>
        <dbReference type="SAM" id="MobiDB-lite"/>
    </source>
</evidence>
<keyword evidence="2" id="KW-0805">Transcription regulation</keyword>
<keyword evidence="5" id="KW-0862">Zinc</keyword>
<gene>
    <name evidence="11" type="primary">LOC106465660</name>
</gene>
<keyword evidence="6" id="KW-0175">Coiled coil</keyword>
<dbReference type="GeneID" id="106465660"/>
<dbReference type="InterPro" id="IPR036236">
    <property type="entry name" value="Znf_C2H2_sf"/>
</dbReference>
<dbReference type="SUPFAM" id="SSF57959">
    <property type="entry name" value="Leucine zipper domain"/>
    <property type="match status" value="1"/>
</dbReference>
<dbReference type="InterPro" id="IPR013087">
    <property type="entry name" value="Znf_C2H2_type"/>
</dbReference>
<dbReference type="InterPro" id="IPR004827">
    <property type="entry name" value="bZIP"/>
</dbReference>
<dbReference type="CDD" id="cd14687">
    <property type="entry name" value="bZIP_ATF2"/>
    <property type="match status" value="1"/>
</dbReference>
<dbReference type="Gene3D" id="3.30.160.60">
    <property type="entry name" value="Classic Zinc Finger"/>
    <property type="match status" value="1"/>
</dbReference>
<dbReference type="SMART" id="SM00355">
    <property type="entry name" value="ZnF_C2H2"/>
    <property type="match status" value="1"/>
</dbReference>
<evidence type="ECO:0000259" key="9">
    <source>
        <dbReference type="PROSITE" id="PS50217"/>
    </source>
</evidence>
<keyword evidence="4" id="KW-0539">Nucleus</keyword>
<dbReference type="RefSeq" id="XP_022249305.1">
    <property type="nucleotide sequence ID" value="XM_022393597.1"/>
</dbReference>
<comment type="subcellular location">
    <subcellularLocation>
        <location evidence="1">Nucleus</location>
    </subcellularLocation>
</comment>
<sequence length="443" mass="48427">MGDNDKPFACPITGCNMRFANEDHLTVHKRKHDMSLNLTSGLYMKSSFVDQTPTPTRFILNCEEVGLFQDLNPFEEQFRKAAQAAASGQLTIPEVLFFFKSLASPATTIKPSVTGQPTAVVTRVKKNLTSSNHTQVPLVSTSGSPGTTGVTTASIVKPTTSSTAAPVFQLVLKFPDGHSMPVQIPVVPVAPAPSTTTTQPLSYGTVVSSPKVSSSLIEQNNSTTKLKLKQSIMQGQNAATISSRGKNPSENTRLQPVVLATPINNEAVMQEQVNHKPGRKRREFDEDPDEKRRKFLERNRAAATRCRMKRKQWVQDLEKKSKELSSTNSALQNEVATLRNEVARLKTMLLDHKDCPVTLQQQAASNTERALTKESAPCPPLPVTTFLPVTESIIVEPIITNVGHPDMVVCTTEQEDMTLEVIKVQNSSLHCIHDSSTSASNGD</sequence>
<dbReference type="PRINTS" id="PR00042">
    <property type="entry name" value="LEUZIPPRFOS"/>
</dbReference>
<evidence type="ECO:0000256" key="4">
    <source>
        <dbReference type="ARBA" id="ARBA00023242"/>
    </source>
</evidence>
<dbReference type="InterPro" id="IPR000837">
    <property type="entry name" value="AP-1"/>
</dbReference>
<evidence type="ECO:0000259" key="8">
    <source>
        <dbReference type="PROSITE" id="PS50157"/>
    </source>
</evidence>
<feature type="domain" description="C2H2-type" evidence="8">
    <location>
        <begin position="8"/>
        <end position="32"/>
    </location>
</feature>
<dbReference type="PROSITE" id="PS50157">
    <property type="entry name" value="ZINC_FINGER_C2H2_2"/>
    <property type="match status" value="1"/>
</dbReference>
<dbReference type="Gene3D" id="1.20.5.170">
    <property type="match status" value="1"/>
</dbReference>
<dbReference type="PROSITE" id="PS50217">
    <property type="entry name" value="BZIP"/>
    <property type="match status" value="1"/>
</dbReference>
<keyword evidence="5" id="KW-0479">Metal-binding</keyword>
<feature type="coiled-coil region" evidence="6">
    <location>
        <begin position="314"/>
        <end position="348"/>
    </location>
</feature>
<evidence type="ECO:0000256" key="6">
    <source>
        <dbReference type="SAM" id="Coils"/>
    </source>
</evidence>
<keyword evidence="5" id="KW-0863">Zinc-finger</keyword>
<organism evidence="10 11">
    <name type="scientific">Limulus polyphemus</name>
    <name type="common">Atlantic horseshoe crab</name>
    <dbReference type="NCBI Taxonomy" id="6850"/>
    <lineage>
        <taxon>Eukaryota</taxon>
        <taxon>Metazoa</taxon>
        <taxon>Ecdysozoa</taxon>
        <taxon>Arthropoda</taxon>
        <taxon>Chelicerata</taxon>
        <taxon>Merostomata</taxon>
        <taxon>Xiphosura</taxon>
        <taxon>Limulidae</taxon>
        <taxon>Limulus</taxon>
    </lineage>
</organism>
<keyword evidence="3" id="KW-0804">Transcription</keyword>
<evidence type="ECO:0000313" key="10">
    <source>
        <dbReference type="Proteomes" id="UP000694941"/>
    </source>
</evidence>
<dbReference type="PROSITE" id="PS00036">
    <property type="entry name" value="BZIP_BASIC"/>
    <property type="match status" value="1"/>
</dbReference>
<evidence type="ECO:0000313" key="11">
    <source>
        <dbReference type="RefSeq" id="XP_022249305.1"/>
    </source>
</evidence>